<sequence>MHLELNWSLDVVKGTYLDKIPCSMRTLYRLADRSIFKKDDLLWKGKRKPNGKAEKRGKQTFRRDIYERSESYPKFEREFGHLEGGTIVDKHHQSAVITLVEK</sequence>
<evidence type="ECO:0000313" key="2">
    <source>
        <dbReference type="Proteomes" id="UP000215144"/>
    </source>
</evidence>
<evidence type="ECO:0000313" key="1">
    <source>
        <dbReference type="EMBL" id="SNV35782.1"/>
    </source>
</evidence>
<dbReference type="EMBL" id="LT906454">
    <property type="protein sequence ID" value="SNV35782.1"/>
    <property type="molecule type" value="Genomic_DNA"/>
</dbReference>
<dbReference type="Proteomes" id="UP000215144">
    <property type="component" value="Chromosome 1"/>
</dbReference>
<accession>A0A239WMY0</accession>
<dbReference type="AlphaFoldDB" id="A0A239WMY0"/>
<organism evidence="1 2">
    <name type="scientific">Streptococcus acidominimus</name>
    <dbReference type="NCBI Taxonomy" id="1326"/>
    <lineage>
        <taxon>Bacteria</taxon>
        <taxon>Bacillati</taxon>
        <taxon>Bacillota</taxon>
        <taxon>Bacilli</taxon>
        <taxon>Lactobacillales</taxon>
        <taxon>Streptococcaceae</taxon>
        <taxon>Streptococcus</taxon>
    </lineage>
</organism>
<name>A0A239WMY0_STRAI</name>
<reference evidence="1 2" key="1">
    <citation type="submission" date="2017-06" db="EMBL/GenBank/DDBJ databases">
        <authorList>
            <consortium name="Pathogen Informatics"/>
        </authorList>
    </citation>
    <scope>NUCLEOTIDE SEQUENCE [LARGE SCALE GENOMIC DNA]</scope>
    <source>
        <strain evidence="1 2">NCTC11291</strain>
    </source>
</reference>
<gene>
    <name evidence="1" type="ORF">SAMEA4504048_00517</name>
</gene>
<dbReference type="KEGG" id="saco:SAME_00517"/>
<protein>
    <submittedName>
        <fullName evidence="1">Degenerate transposase</fullName>
    </submittedName>
</protein>
<proteinExistence type="predicted"/>